<sequence>MAPPQIPKLGAIWNSLNQKLENSRPGAITVTGSDIPEIFVKDLALHLLNEFEETEEKLKEVHKKLQDFGNSDVPVDWRAEGFENLAGMAVLTNDELKVYLLDVLVKKVVEMKAELGEKEGELAYEDLKHESLKKLRK</sequence>
<keyword evidence="2" id="KW-1185">Reference proteome</keyword>
<dbReference type="HOGENOM" id="CLU_1866001_0_0_1"/>
<name>M3ARE1_PSEFD</name>
<organism evidence="1 2">
    <name type="scientific">Pseudocercospora fijiensis (strain CIRAD86)</name>
    <name type="common">Black leaf streak disease fungus</name>
    <name type="synonym">Mycosphaerella fijiensis</name>
    <dbReference type="NCBI Taxonomy" id="383855"/>
    <lineage>
        <taxon>Eukaryota</taxon>
        <taxon>Fungi</taxon>
        <taxon>Dikarya</taxon>
        <taxon>Ascomycota</taxon>
        <taxon>Pezizomycotina</taxon>
        <taxon>Dothideomycetes</taxon>
        <taxon>Dothideomycetidae</taxon>
        <taxon>Mycosphaerellales</taxon>
        <taxon>Mycosphaerellaceae</taxon>
        <taxon>Pseudocercospora</taxon>
    </lineage>
</organism>
<evidence type="ECO:0000313" key="1">
    <source>
        <dbReference type="EMBL" id="EME80007.1"/>
    </source>
</evidence>
<dbReference type="VEuPathDB" id="FungiDB:MYCFIDRAFT_198352"/>
<evidence type="ECO:0000313" key="2">
    <source>
        <dbReference type="Proteomes" id="UP000016932"/>
    </source>
</evidence>
<gene>
    <name evidence="1" type="ORF">MYCFIDRAFT_198352</name>
</gene>
<accession>M3ARE1</accession>
<dbReference type="KEGG" id="pfj:MYCFIDRAFT_198352"/>
<proteinExistence type="predicted"/>
<dbReference type="GeneID" id="19335721"/>
<dbReference type="AlphaFoldDB" id="M3ARE1"/>
<dbReference type="RefSeq" id="XP_007929085.1">
    <property type="nucleotide sequence ID" value="XM_007930894.1"/>
</dbReference>
<dbReference type="Proteomes" id="UP000016932">
    <property type="component" value="Unassembled WGS sequence"/>
</dbReference>
<dbReference type="OrthoDB" id="10571190at2759"/>
<dbReference type="EMBL" id="KB446561">
    <property type="protein sequence ID" value="EME80007.1"/>
    <property type="molecule type" value="Genomic_DNA"/>
</dbReference>
<protein>
    <submittedName>
        <fullName evidence="1">Uncharacterized protein</fullName>
    </submittedName>
</protein>
<reference evidence="1 2" key="1">
    <citation type="journal article" date="2012" name="PLoS Pathog.">
        <title>Diverse lifestyles and strategies of plant pathogenesis encoded in the genomes of eighteen Dothideomycetes fungi.</title>
        <authorList>
            <person name="Ohm R.A."/>
            <person name="Feau N."/>
            <person name="Henrissat B."/>
            <person name="Schoch C.L."/>
            <person name="Horwitz B.A."/>
            <person name="Barry K.W."/>
            <person name="Condon B.J."/>
            <person name="Copeland A.C."/>
            <person name="Dhillon B."/>
            <person name="Glaser F."/>
            <person name="Hesse C.N."/>
            <person name="Kosti I."/>
            <person name="LaButti K."/>
            <person name="Lindquist E.A."/>
            <person name="Lucas S."/>
            <person name="Salamov A.A."/>
            <person name="Bradshaw R.E."/>
            <person name="Ciuffetti L."/>
            <person name="Hamelin R.C."/>
            <person name="Kema G.H.J."/>
            <person name="Lawrence C."/>
            <person name="Scott J.A."/>
            <person name="Spatafora J.W."/>
            <person name="Turgeon B.G."/>
            <person name="de Wit P.J.G.M."/>
            <person name="Zhong S."/>
            <person name="Goodwin S.B."/>
            <person name="Grigoriev I.V."/>
        </authorList>
    </citation>
    <scope>NUCLEOTIDE SEQUENCE [LARGE SCALE GENOMIC DNA]</scope>
    <source>
        <strain evidence="1 2">CIRAD86</strain>
    </source>
</reference>